<feature type="region of interest" description="Disordered" evidence="1">
    <location>
        <begin position="1"/>
        <end position="36"/>
    </location>
</feature>
<evidence type="ECO:0000313" key="2">
    <source>
        <dbReference type="EMBL" id="AAZ64533.1"/>
    </source>
</evidence>
<feature type="compositionally biased region" description="Basic residues" evidence="1">
    <location>
        <begin position="1"/>
        <end position="10"/>
    </location>
</feature>
<accession>Q46QQ1</accession>
<dbReference type="AlphaFoldDB" id="Q46QQ1"/>
<dbReference type="EMBL" id="CP000091">
    <property type="protein sequence ID" value="AAZ64533.1"/>
    <property type="molecule type" value="Genomic_DNA"/>
</dbReference>
<reference evidence="2" key="1">
    <citation type="submission" date="2005-08" db="EMBL/GenBank/DDBJ databases">
        <title>Complete sequence of chromosome 2 of Ralstonia eutropha JMP134.</title>
        <authorList>
            <person name="Copeland A."/>
            <person name="Lucas S."/>
            <person name="Lapidus A."/>
            <person name="Barry K."/>
            <person name="Detter J.C."/>
            <person name="Glavina T."/>
            <person name="Hammon N."/>
            <person name="Israni S."/>
            <person name="Pitluck S."/>
            <person name="Goltsman E."/>
            <person name="Martinez M."/>
            <person name="Schmutz J."/>
            <person name="Larimer F."/>
            <person name="Land M."/>
            <person name="Lykidis A."/>
            <person name="Richardson P."/>
        </authorList>
    </citation>
    <scope>NUCLEOTIDE SEQUENCE [LARGE SCALE GENOMIC DNA]</scope>
    <source>
        <strain evidence="2">JMP134</strain>
    </source>
</reference>
<organism evidence="2">
    <name type="scientific">Cupriavidus pinatubonensis (strain JMP 134 / LMG 1197)</name>
    <name type="common">Cupriavidus necator (strain JMP 134)</name>
    <dbReference type="NCBI Taxonomy" id="264198"/>
    <lineage>
        <taxon>Bacteria</taxon>
        <taxon>Pseudomonadati</taxon>
        <taxon>Pseudomonadota</taxon>
        <taxon>Betaproteobacteria</taxon>
        <taxon>Burkholderiales</taxon>
        <taxon>Burkholderiaceae</taxon>
        <taxon>Cupriavidus</taxon>
    </lineage>
</organism>
<dbReference type="HOGENOM" id="CLU_1213172_0_0_4"/>
<proteinExistence type="predicted"/>
<name>Q46QQ1_CUPPJ</name>
<gene>
    <name evidence="2" type="ordered locus">Reut_B5187</name>
</gene>
<sequence>MESPRIRRTCRALDAPSRQEISASGTISLRRHQSMPTMRRPPDIIIRRVLAAARASTRTFRGNIGRNHFRPAARSVTSSHVLGVLARASTVNPHQFLRLRSHAGCDTGFCNGNRSPGTCTTPTWEHCTRPQGSSAFRTGNNLHPSITPFSVSVYPIQQEPGVWFANYMISEYKDGAERIVANVSMRHATHHTKANARQAARSAGESAVAHLRLQPFPHRHPMLSRGTR</sequence>
<dbReference type="KEGG" id="reu:Reut_B5187"/>
<evidence type="ECO:0000256" key="1">
    <source>
        <dbReference type="SAM" id="MobiDB-lite"/>
    </source>
</evidence>
<dbReference type="STRING" id="264198.Reut_B5187"/>
<protein>
    <submittedName>
        <fullName evidence="2">Uncharacterized protein</fullName>
    </submittedName>
</protein>